<dbReference type="FunFam" id="3.30.160.60:FF:000870">
    <property type="entry name" value="zinc finger protein 197 isoform X1"/>
    <property type="match status" value="1"/>
</dbReference>
<dbReference type="Pfam" id="PF12874">
    <property type="entry name" value="zf-met"/>
    <property type="match status" value="1"/>
</dbReference>
<dbReference type="GO" id="GO:0005654">
    <property type="term" value="C:nucleoplasm"/>
    <property type="evidence" value="ECO:0007669"/>
    <property type="project" value="TreeGrafter"/>
</dbReference>
<organism evidence="17 18">
    <name type="scientific">Diploptera punctata</name>
    <name type="common">Pacific beetle cockroach</name>
    <dbReference type="NCBI Taxonomy" id="6984"/>
    <lineage>
        <taxon>Eukaryota</taxon>
        <taxon>Metazoa</taxon>
        <taxon>Ecdysozoa</taxon>
        <taxon>Arthropoda</taxon>
        <taxon>Hexapoda</taxon>
        <taxon>Insecta</taxon>
        <taxon>Pterygota</taxon>
        <taxon>Neoptera</taxon>
        <taxon>Polyneoptera</taxon>
        <taxon>Dictyoptera</taxon>
        <taxon>Blattodea</taxon>
        <taxon>Blaberoidea</taxon>
        <taxon>Blaberidae</taxon>
        <taxon>Diplopterinae</taxon>
        <taxon>Diploptera</taxon>
    </lineage>
</organism>
<comment type="subcellular location">
    <subcellularLocation>
        <location evidence="2">Nucleus</location>
    </subcellularLocation>
</comment>
<keyword evidence="8" id="KW-0862">Zinc</keyword>
<feature type="domain" description="C2H2-type" evidence="16">
    <location>
        <begin position="1013"/>
        <end position="1040"/>
    </location>
</feature>
<feature type="domain" description="C2H2-type" evidence="16">
    <location>
        <begin position="1264"/>
        <end position="1291"/>
    </location>
</feature>
<dbReference type="GO" id="GO:0008270">
    <property type="term" value="F:zinc ion binding"/>
    <property type="evidence" value="ECO:0007669"/>
    <property type="project" value="UniProtKB-KW"/>
</dbReference>
<feature type="domain" description="C2H2-type" evidence="16">
    <location>
        <begin position="2003"/>
        <end position="2030"/>
    </location>
</feature>
<evidence type="ECO:0000256" key="5">
    <source>
        <dbReference type="ARBA" id="ARBA00022723"/>
    </source>
</evidence>
<feature type="domain" description="C2H2-type" evidence="16">
    <location>
        <begin position="657"/>
        <end position="684"/>
    </location>
</feature>
<feature type="domain" description="C2H2-type" evidence="16">
    <location>
        <begin position="2059"/>
        <end position="2086"/>
    </location>
</feature>
<feature type="domain" description="C2H2-type" evidence="16">
    <location>
        <begin position="1321"/>
        <end position="1348"/>
    </location>
</feature>
<keyword evidence="9" id="KW-0832">Ubl conjugation</keyword>
<feature type="domain" description="C2H2-type" evidence="16">
    <location>
        <begin position="973"/>
        <end position="1012"/>
    </location>
</feature>
<evidence type="ECO:0000256" key="1">
    <source>
        <dbReference type="ARBA" id="ARBA00003767"/>
    </source>
</evidence>
<dbReference type="GO" id="GO:0003682">
    <property type="term" value="F:chromatin binding"/>
    <property type="evidence" value="ECO:0007669"/>
    <property type="project" value="UniProtKB-ARBA"/>
</dbReference>
<dbReference type="FunFam" id="3.30.160.60:FF:000702">
    <property type="entry name" value="Transcription factor E4F1 isoform 1"/>
    <property type="match status" value="1"/>
</dbReference>
<feature type="domain" description="C2H2-type" evidence="16">
    <location>
        <begin position="504"/>
        <end position="531"/>
    </location>
</feature>
<evidence type="ECO:0000256" key="4">
    <source>
        <dbReference type="ARBA" id="ARBA00022499"/>
    </source>
</evidence>
<evidence type="ECO:0000259" key="16">
    <source>
        <dbReference type="PROSITE" id="PS50157"/>
    </source>
</evidence>
<dbReference type="Pfam" id="PF00096">
    <property type="entry name" value="zf-C2H2"/>
    <property type="match status" value="24"/>
</dbReference>
<evidence type="ECO:0000256" key="14">
    <source>
        <dbReference type="PROSITE-ProRule" id="PRU00042"/>
    </source>
</evidence>
<evidence type="ECO:0000313" key="17">
    <source>
        <dbReference type="EMBL" id="KAJ9576790.1"/>
    </source>
</evidence>
<keyword evidence="6" id="KW-0677">Repeat</keyword>
<protein>
    <recommendedName>
        <fullName evidence="16">C2H2-type domain-containing protein</fullName>
    </recommendedName>
</protein>
<dbReference type="PROSITE" id="PS50157">
    <property type="entry name" value="ZINC_FINGER_C2H2_2"/>
    <property type="match status" value="40"/>
</dbReference>
<dbReference type="Proteomes" id="UP001233999">
    <property type="component" value="Unassembled WGS sequence"/>
</dbReference>
<dbReference type="FunFam" id="3.30.160.60:FF:000060">
    <property type="entry name" value="zinc finger protein 436"/>
    <property type="match status" value="1"/>
</dbReference>
<feature type="domain" description="C2H2-type" evidence="16">
    <location>
        <begin position="1721"/>
        <end position="1748"/>
    </location>
</feature>
<evidence type="ECO:0000256" key="6">
    <source>
        <dbReference type="ARBA" id="ARBA00022737"/>
    </source>
</evidence>
<feature type="domain" description="C2H2-type" evidence="16">
    <location>
        <begin position="140"/>
        <end position="167"/>
    </location>
</feature>
<dbReference type="FunFam" id="3.30.160.60:FF:000512">
    <property type="entry name" value="zinc finger protein 197 isoform X1"/>
    <property type="match status" value="1"/>
</dbReference>
<evidence type="ECO:0000256" key="8">
    <source>
        <dbReference type="ARBA" id="ARBA00022833"/>
    </source>
</evidence>
<dbReference type="GO" id="GO:0000978">
    <property type="term" value="F:RNA polymerase II cis-regulatory region sequence-specific DNA binding"/>
    <property type="evidence" value="ECO:0007669"/>
    <property type="project" value="TreeGrafter"/>
</dbReference>
<name>A0AAD8E4B9_DIPPU</name>
<feature type="non-terminal residue" evidence="17">
    <location>
        <position position="1"/>
    </location>
</feature>
<feature type="domain" description="C2H2-type" evidence="16">
    <location>
        <begin position="1405"/>
        <end position="1432"/>
    </location>
</feature>
<feature type="domain" description="C2H2-type" evidence="16">
    <location>
        <begin position="945"/>
        <end position="972"/>
    </location>
</feature>
<dbReference type="SUPFAM" id="SSF57667">
    <property type="entry name" value="beta-beta-alpha zinc fingers"/>
    <property type="match status" value="26"/>
</dbReference>
<feature type="domain" description="C2H2-type" evidence="16">
    <location>
        <begin position="476"/>
        <end position="503"/>
    </location>
</feature>
<feature type="domain" description="C2H2-type" evidence="16">
    <location>
        <begin position="1292"/>
        <end position="1320"/>
    </location>
</feature>
<feature type="domain" description="C2H2-type" evidence="16">
    <location>
        <begin position="713"/>
        <end position="740"/>
    </location>
</feature>
<feature type="domain" description="C2H2-type" evidence="16">
    <location>
        <begin position="420"/>
        <end position="442"/>
    </location>
</feature>
<feature type="region of interest" description="Disordered" evidence="15">
    <location>
        <begin position="1826"/>
        <end position="1918"/>
    </location>
</feature>
<feature type="domain" description="C2H2-type" evidence="16">
    <location>
        <begin position="750"/>
        <end position="778"/>
    </location>
</feature>
<accession>A0AAD8E4B9</accession>
<feature type="domain" description="C2H2-type" evidence="16">
    <location>
        <begin position="200"/>
        <end position="227"/>
    </location>
</feature>
<dbReference type="FunFam" id="3.30.160.60:FF:000145">
    <property type="entry name" value="Zinc finger protein 574"/>
    <property type="match status" value="1"/>
</dbReference>
<comment type="similarity">
    <text evidence="3">Belongs to the krueppel C2H2-type zinc-finger protein family.</text>
</comment>
<evidence type="ECO:0000256" key="13">
    <source>
        <dbReference type="ARBA" id="ARBA00023242"/>
    </source>
</evidence>
<dbReference type="PANTHER" id="PTHR24399">
    <property type="entry name" value="ZINC FINGER AND BTB DOMAIN-CONTAINING"/>
    <property type="match status" value="1"/>
</dbReference>
<feature type="domain" description="C2H2-type" evidence="16">
    <location>
        <begin position="1749"/>
        <end position="1776"/>
    </location>
</feature>
<feature type="domain" description="C2H2-type" evidence="16">
    <location>
        <begin position="320"/>
        <end position="347"/>
    </location>
</feature>
<evidence type="ECO:0000256" key="2">
    <source>
        <dbReference type="ARBA" id="ARBA00004123"/>
    </source>
</evidence>
<sequence>INYEERWPCKKNVNLKTYECPKERSNRIVKTISMPQLNEKQDDHNISQDDITIQRLLDDVRIQTGNKFVEKNKIAIDKNELLRNIEIANKKIHESDDLNSHLTYPCERPFLCHLCGKAFKNIGTLNQHEKTHVHTGVKLFICDKCGKRFYTNTKLKVHLHSHSDSMPFKCSICNKKFQDKLVTPKKNKKNKLSIKESKSIPCSSCDRQFSSKPSLYYHMKVNHGAKMYGKCNVCEKSFPSKQALENHERIHTNELPYKCNKIHTGEKPFMCPICNHSFTQKHVMQKHAIKLSREAVKEKPNNRMYYEDTDNIHQEEDDKYDCKICEEHFSLQEEFFNHLNQHGIEITEENKVCLTNEVLLNNTVKNGADDEFEDKIVEWECGTSNITKNVKPFQCKYCETFRSNEELTEHLDIHADDKSLLCHLCGKTFKNKNTLNHHTEIHESGPIRTCEKCGKAFKSISNFRDHLALHTGVKLFVCDKCGKSFYAHSNLKVHLHTHSEERPHKCNVCSQRFRWRKNLTVHERIHKKEKGLKLAFCDICEKSFPSKEALETHVRIHTNDRPYKCDKCNKTFRDCRTYRSHTKIHSDIKPHPCTYCGKKFRRKSQLDCHVRIHTGEKPFVCHICNHSFIQKWAMLKHVKHTSSLQVHLRIHTGERPFTCHVCGKQFRDSATREDHRRIHTGERPYICDSCGKTFKSKASLYIHSKIHTDSFPHECTYCEKRFRRRQELLAHVTTHTGEKPHACEICDKPYICTECGLSFRQKRYLKNHEKTRHHTIEPISLTLKRLRGFHEMHILQSKTIKNVINTELIFERGVLKVSYKSEQITAALIVADLSLFKDGELLKFTKEEQLADTQDLQGSAVITLQTLSCRCKQPLPTTFRSFQGISLQNDLCALKMEDETAGLTEDVHIKYGPNTKRRGRSRRSTQNNYEQLELEDIDSSRACGYQCNLCGKTLAVKENLKVHMRIHSGEKPFTCHICGKQFRWAAGLARHLKEVHAATRDGHRRIHTGERPYVCDACGKAFKTQATLYIHIKIHSDLFPFMCKHCGKKFRRHQDLVNHVTTHTGEKPHVCDVCGKGFGVKNDMRRHRRIHSDEKPYVCAICGLRFAQKRYLKNHDKNHHRRENHERGHQCTYVEKAYVEFFENANARPDTTRNPDVIRKFKQHPKSSAVETLMLTIAQVKGLQIEHDRCIMWSAEVARIGSCIPREEDLGVGKPPFLASKISEHPQLHHSTGGHALHRASLIPTVVLVPRKGSEDLKNNKCGYSCEVCRKIFKKKEVLRDHTRIHSGVRPYVCHVCGKQFRTRGLMKGHISRIHDRNKNFDCDICGRKFSEKGARDGHRRSHTGERPLMCDKCGKSFMTYTSLYVHKRSHTDYFPFSCSYCSKKFRTRATLSDHLVVHTGEKPHTCDICGKSFGMRRIMIEHRRIHSGEKPFVCESCGRGFKRREHLKAHGKTHRKDAEKLRSSTQERGIQILCVGVEKTRVNQERLDRKLKECKTQMRTPEGIVDFHQLKHAESKNNEHVYTCKEDERLAEDLISCYRSIVIFFSEFAKYIWQKLVIDILNCVLPSCLICDIARPDYQNQLQQIQVLSKKTEESFAFSQVPHLVRTRCQTSFTLSHQQERAGAVSNPAEKLSFLHNIDNKLEESYITLTTAEVSISTSHLEECISVHRNKTPPFFCGYCSKVFKRRDYLTEHIKICYENSYSTESRDDHRRSHTGERPLMCDKCGKAYPSHTALYIHKRTHSDYYPFTCSYCSKKFRTRATLNNHVVSHTGEKHYPCEICGKSFGPTSVICEQLLIEECAKCPFKCQTSFKVFHQRQRDATTNLFKKSSTENKQTNLDASETCKTEPSISKQIVTKNDDSKSNNQRKRDPFDNFFSSSDSDDDIGKGSNSSRKTASKSGMKQEIDSEDNNLSTSETEDEDYFLPVFQDMKDKLLVTRGEKKQAYTCEHCGKMYDRKDYYNDHLNIHLGLLPYVCQVCGKQFRTSRSVTVHIERVHEKKRDHACDICGMRYPLKSLRDDHRRKHTGERPMMCDVCGKRFRSYILLYDHKKSHKDVFPYSCTYCEKKFKKYGHLKEHIVSHTEEKPYPCEICGKGFGTKNRLRHHSHIHSNVKPHVCELCGRGFKRREHLKAHGRTHKSYPTI</sequence>
<feature type="domain" description="C2H2-type" evidence="16">
    <location>
        <begin position="1946"/>
        <end position="1973"/>
    </location>
</feature>
<feature type="domain" description="C2H2-type" evidence="16">
    <location>
        <begin position="1676"/>
        <end position="1720"/>
    </location>
</feature>
<feature type="domain" description="C2H2-type" evidence="16">
    <location>
        <begin position="1433"/>
        <end position="1460"/>
    </location>
</feature>
<keyword evidence="13" id="KW-0539">Nucleus</keyword>
<dbReference type="Pfam" id="PF13912">
    <property type="entry name" value="zf-C2H2_6"/>
    <property type="match status" value="2"/>
</dbReference>
<feature type="domain" description="C2H2-type" evidence="16">
    <location>
        <begin position="1069"/>
        <end position="1096"/>
    </location>
</feature>
<feature type="domain" description="C2H2-type" evidence="16">
    <location>
        <begin position="535"/>
        <end position="562"/>
    </location>
</feature>
<dbReference type="SMART" id="SM00355">
    <property type="entry name" value="ZnF_C2H2"/>
    <property type="match status" value="42"/>
</dbReference>
<dbReference type="EMBL" id="JASPKZ010009391">
    <property type="protein sequence ID" value="KAJ9576790.1"/>
    <property type="molecule type" value="Genomic_DNA"/>
</dbReference>
<dbReference type="FunFam" id="3.30.160.60:FF:001289">
    <property type="entry name" value="Zinc finger protein 574"/>
    <property type="match status" value="2"/>
</dbReference>
<feature type="domain" description="C2H2-type" evidence="16">
    <location>
        <begin position="563"/>
        <end position="590"/>
    </location>
</feature>
<reference evidence="17" key="2">
    <citation type="submission" date="2023-05" db="EMBL/GenBank/DDBJ databases">
        <authorList>
            <person name="Fouks B."/>
        </authorList>
    </citation>
    <scope>NUCLEOTIDE SEQUENCE</scope>
    <source>
        <strain evidence="17">Stay&amp;Tobe</strain>
        <tissue evidence="17">Testes</tissue>
    </source>
</reference>
<dbReference type="FunFam" id="3.30.160.60:FF:000446">
    <property type="entry name" value="Zinc finger protein"/>
    <property type="match status" value="6"/>
</dbReference>
<keyword evidence="18" id="KW-1185">Reference proteome</keyword>
<keyword evidence="11" id="KW-0238">DNA-binding</keyword>
<evidence type="ECO:0000256" key="12">
    <source>
        <dbReference type="ARBA" id="ARBA00023163"/>
    </source>
</evidence>
<feature type="domain" description="C2H2-type" evidence="16">
    <location>
        <begin position="110"/>
        <end position="139"/>
    </location>
</feature>
<feature type="domain" description="C2H2-type" evidence="16">
    <location>
        <begin position="229"/>
        <end position="256"/>
    </location>
</feature>
<dbReference type="PROSITE" id="PS00028">
    <property type="entry name" value="ZINC_FINGER_C2H2_1"/>
    <property type="match status" value="37"/>
</dbReference>
<evidence type="ECO:0000313" key="18">
    <source>
        <dbReference type="Proteomes" id="UP001233999"/>
    </source>
</evidence>
<dbReference type="GO" id="GO:0040029">
    <property type="term" value="P:epigenetic regulation of gene expression"/>
    <property type="evidence" value="ECO:0007669"/>
    <property type="project" value="UniProtKB-ARBA"/>
</dbReference>
<feature type="domain" description="C2H2-type" evidence="16">
    <location>
        <begin position="685"/>
        <end position="712"/>
    </location>
</feature>
<keyword evidence="5" id="KW-0479">Metal-binding</keyword>
<feature type="domain" description="C2H2-type" evidence="16">
    <location>
        <begin position="1041"/>
        <end position="1068"/>
    </location>
</feature>
<keyword evidence="10" id="KW-0805">Transcription regulation</keyword>
<keyword evidence="7 14" id="KW-0863">Zinc-finger</keyword>
<dbReference type="PANTHER" id="PTHR24399:SF70">
    <property type="entry name" value="C2H2-TYPE DOMAIN-CONTAINING PROTEIN"/>
    <property type="match status" value="1"/>
</dbReference>
<dbReference type="FunFam" id="3.30.160.60:FF:000065">
    <property type="entry name" value="B-cell CLL/lymphoma 6, member B"/>
    <property type="match status" value="2"/>
</dbReference>
<feature type="domain" description="C2H2-type" evidence="16">
    <location>
        <begin position="2115"/>
        <end position="2142"/>
    </location>
</feature>
<evidence type="ECO:0000256" key="15">
    <source>
        <dbReference type="SAM" id="MobiDB-lite"/>
    </source>
</evidence>
<comment type="caution">
    <text evidence="17">The sequence shown here is derived from an EMBL/GenBank/DDBJ whole genome shotgun (WGS) entry which is preliminary data.</text>
</comment>
<dbReference type="FunFam" id="3.30.160.60:FF:000045">
    <property type="entry name" value="ZFP69 zinc finger protein B"/>
    <property type="match status" value="1"/>
</dbReference>
<dbReference type="FunFam" id="3.30.160.60:FF:000690">
    <property type="entry name" value="Zinc finger protein 354C"/>
    <property type="match status" value="1"/>
</dbReference>
<evidence type="ECO:0000256" key="7">
    <source>
        <dbReference type="ARBA" id="ARBA00022771"/>
    </source>
</evidence>
<dbReference type="GO" id="GO:0000785">
    <property type="term" value="C:chromatin"/>
    <property type="evidence" value="ECO:0007669"/>
    <property type="project" value="UniProtKB-ARBA"/>
</dbReference>
<keyword evidence="4" id="KW-1017">Isopeptide bond</keyword>
<evidence type="ECO:0000256" key="10">
    <source>
        <dbReference type="ARBA" id="ARBA00023015"/>
    </source>
</evidence>
<dbReference type="GO" id="GO:0001227">
    <property type="term" value="F:DNA-binding transcription repressor activity, RNA polymerase II-specific"/>
    <property type="evidence" value="ECO:0007669"/>
    <property type="project" value="TreeGrafter"/>
</dbReference>
<feature type="domain" description="C2H2-type" evidence="16">
    <location>
        <begin position="2087"/>
        <end position="2114"/>
    </location>
</feature>
<feature type="domain" description="C2H2-type" evidence="16">
    <location>
        <begin position="1377"/>
        <end position="1404"/>
    </location>
</feature>
<feature type="domain" description="C2H2-type" evidence="16">
    <location>
        <begin position="1349"/>
        <end position="1376"/>
    </location>
</feature>
<dbReference type="FunFam" id="3.30.160.60:FF:000624">
    <property type="entry name" value="zinc finger protein 697"/>
    <property type="match status" value="4"/>
</dbReference>
<reference evidence="17" key="1">
    <citation type="journal article" date="2023" name="IScience">
        <title>Live-bearing cockroach genome reveals convergent evolutionary mechanisms linked to viviparity in insects and beyond.</title>
        <authorList>
            <person name="Fouks B."/>
            <person name="Harrison M.C."/>
            <person name="Mikhailova A.A."/>
            <person name="Marchal E."/>
            <person name="English S."/>
            <person name="Carruthers M."/>
            <person name="Jennings E.C."/>
            <person name="Chiamaka E.L."/>
            <person name="Frigard R.A."/>
            <person name="Pippel M."/>
            <person name="Attardo G.M."/>
            <person name="Benoit J.B."/>
            <person name="Bornberg-Bauer E."/>
            <person name="Tobe S.S."/>
        </authorList>
    </citation>
    <scope>NUCLEOTIDE SEQUENCE</scope>
    <source>
        <strain evidence="17">Stay&amp;Tobe</strain>
    </source>
</reference>
<keyword evidence="12" id="KW-0804">Transcription</keyword>
<feature type="domain" description="C2H2-type" evidence="16">
    <location>
        <begin position="1974"/>
        <end position="2002"/>
    </location>
</feature>
<evidence type="ECO:0000256" key="3">
    <source>
        <dbReference type="ARBA" id="ARBA00006991"/>
    </source>
</evidence>
<feature type="domain" description="C2H2-type" evidence="16">
    <location>
        <begin position="591"/>
        <end position="618"/>
    </location>
</feature>
<dbReference type="FunFam" id="3.30.160.60:FF:000671">
    <property type="entry name" value="Zinc finger protein 26"/>
    <property type="match status" value="1"/>
</dbReference>
<dbReference type="Gene3D" id="3.30.160.60">
    <property type="entry name" value="Classic Zinc Finger"/>
    <property type="match status" value="38"/>
</dbReference>
<dbReference type="FunFam" id="3.30.160.60:FF:002343">
    <property type="entry name" value="Zinc finger protein 33A"/>
    <property type="match status" value="1"/>
</dbReference>
<feature type="compositionally biased region" description="Basic and acidic residues" evidence="15">
    <location>
        <begin position="1858"/>
        <end position="1873"/>
    </location>
</feature>
<feature type="domain" description="C2H2-type" evidence="16">
    <location>
        <begin position="2031"/>
        <end position="2058"/>
    </location>
</feature>
<dbReference type="InterPro" id="IPR036236">
    <property type="entry name" value="Znf_C2H2_sf"/>
</dbReference>
<evidence type="ECO:0000256" key="9">
    <source>
        <dbReference type="ARBA" id="ARBA00022843"/>
    </source>
</evidence>
<dbReference type="InterPro" id="IPR013087">
    <property type="entry name" value="Znf_C2H2_type"/>
</dbReference>
<feature type="domain" description="C2H2-type" evidence="16">
    <location>
        <begin position="619"/>
        <end position="656"/>
    </location>
</feature>
<evidence type="ECO:0000256" key="11">
    <source>
        <dbReference type="ARBA" id="ARBA00023125"/>
    </source>
</evidence>
<feature type="domain" description="C2H2-type" evidence="16">
    <location>
        <begin position="448"/>
        <end position="475"/>
    </location>
</feature>
<gene>
    <name evidence="17" type="ORF">L9F63_006631</name>
</gene>
<feature type="compositionally biased region" description="Polar residues" evidence="15">
    <location>
        <begin position="1847"/>
        <end position="1857"/>
    </location>
</feature>
<proteinExistence type="inferred from homology"/>
<feature type="compositionally biased region" description="Polar residues" evidence="15">
    <location>
        <begin position="1826"/>
        <end position="1841"/>
    </location>
</feature>
<feature type="domain" description="C2H2-type" evidence="16">
    <location>
        <begin position="1097"/>
        <end position="1125"/>
    </location>
</feature>
<comment type="function">
    <text evidence="1">May be involved in transcriptional regulation.</text>
</comment>